<dbReference type="VEuPathDB" id="VectorBase:GAUT045806"/>
<dbReference type="Proteomes" id="UP000078200">
    <property type="component" value="Unassembled WGS sequence"/>
</dbReference>
<evidence type="ECO:0000313" key="3">
    <source>
        <dbReference type="Proteomes" id="UP000078200"/>
    </source>
</evidence>
<accession>A0A1A9VS56</accession>
<keyword evidence="3" id="KW-1185">Reference proteome</keyword>
<feature type="region of interest" description="Disordered" evidence="1">
    <location>
        <begin position="1"/>
        <end position="22"/>
    </location>
</feature>
<protein>
    <recommendedName>
        <fullName evidence="4">Reverse transcriptase domain-containing protein</fullName>
    </recommendedName>
</protein>
<name>A0A1A9VS56_GLOAU</name>
<feature type="region of interest" description="Disordered" evidence="1">
    <location>
        <begin position="318"/>
        <end position="340"/>
    </location>
</feature>
<organism evidence="2 3">
    <name type="scientific">Glossina austeni</name>
    <name type="common">Savannah tsetse fly</name>
    <dbReference type="NCBI Taxonomy" id="7395"/>
    <lineage>
        <taxon>Eukaryota</taxon>
        <taxon>Metazoa</taxon>
        <taxon>Ecdysozoa</taxon>
        <taxon>Arthropoda</taxon>
        <taxon>Hexapoda</taxon>
        <taxon>Insecta</taxon>
        <taxon>Pterygota</taxon>
        <taxon>Neoptera</taxon>
        <taxon>Endopterygota</taxon>
        <taxon>Diptera</taxon>
        <taxon>Brachycera</taxon>
        <taxon>Muscomorpha</taxon>
        <taxon>Hippoboscoidea</taxon>
        <taxon>Glossinidae</taxon>
        <taxon>Glossina</taxon>
    </lineage>
</organism>
<reference evidence="2" key="1">
    <citation type="submission" date="2020-05" db="UniProtKB">
        <authorList>
            <consortium name="EnsemblMetazoa"/>
        </authorList>
    </citation>
    <scope>IDENTIFICATION</scope>
    <source>
        <strain evidence="2">TTRI</strain>
    </source>
</reference>
<feature type="region of interest" description="Disordered" evidence="1">
    <location>
        <begin position="390"/>
        <end position="440"/>
    </location>
</feature>
<dbReference type="AlphaFoldDB" id="A0A1A9VS56"/>
<evidence type="ECO:0000256" key="1">
    <source>
        <dbReference type="SAM" id="MobiDB-lite"/>
    </source>
</evidence>
<evidence type="ECO:0000313" key="2">
    <source>
        <dbReference type="EnsemblMetazoa" id="GAUT045806-PA"/>
    </source>
</evidence>
<evidence type="ECO:0008006" key="4">
    <source>
        <dbReference type="Google" id="ProtNLM"/>
    </source>
</evidence>
<feature type="compositionally biased region" description="Polar residues" evidence="1">
    <location>
        <begin position="399"/>
        <end position="409"/>
    </location>
</feature>
<dbReference type="EnsemblMetazoa" id="GAUT045806-RA">
    <property type="protein sequence ID" value="GAUT045806-PA"/>
    <property type="gene ID" value="GAUT045806"/>
</dbReference>
<sequence length="440" mass="48862">MVSRLRAAKPASPNILASKDQSPTNFSIEENQELVEDLSLNEKDATLRKEILASPERGKDALAAWYELSASNMPAAINEFCRIFAEPSINDDEPIADQREESIKVMQAISAELRWAMKSMKSDTSALVNTTIRVCLLVNAMLYLEHTPKSLNIGKTVFILKAMTGGIDSVRTPITISSILMRALHKILARRLEALQLHTNQRGFSRIDGCFSNAFCLEQIACLMTHVERVARHNAAQDKIELAARRNGWGVSIERHIICRGGRLLKPDLMLAREDRVCDVAYLTSNSARIKDAIKKRRQTAPCKAIIKKLRAERAAVRVSTAPSRTEHRNKCAPTGEAGKNNDNSAMIAAVIGLNLDEHDDADGQLILSSTAGQRRELDEWTSALIASLAKPKRPAKRQASNPQQTTSGKNKRAALCRKSQREYIGHRRQPAQKIFENGN</sequence>
<proteinExistence type="predicted"/>